<organism evidence="1 2">
    <name type="scientific">Rhizophagus irregularis (strain DAOM 181602 / DAOM 197198 / MUCL 43194)</name>
    <name type="common">Arbuscular mycorrhizal fungus</name>
    <name type="synonym">Glomus intraradices</name>
    <dbReference type="NCBI Taxonomy" id="747089"/>
    <lineage>
        <taxon>Eukaryota</taxon>
        <taxon>Fungi</taxon>
        <taxon>Fungi incertae sedis</taxon>
        <taxon>Mucoromycota</taxon>
        <taxon>Glomeromycotina</taxon>
        <taxon>Glomeromycetes</taxon>
        <taxon>Glomerales</taxon>
        <taxon>Glomeraceae</taxon>
        <taxon>Rhizophagus</taxon>
    </lineage>
</organism>
<dbReference type="AlphaFoldDB" id="A0A2P4PCM1"/>
<comment type="caution">
    <text evidence="1">The sequence shown here is derived from an EMBL/GenBank/DDBJ whole genome shotgun (WGS) entry which is preliminary data.</text>
</comment>
<evidence type="ECO:0000313" key="2">
    <source>
        <dbReference type="Proteomes" id="UP000018888"/>
    </source>
</evidence>
<sequence>MPVGVYHPEEIYSKYIIQVAGKGFTVIDHPSKVYGFSDIHKCIDRNLPLRLVLDIDARQDLEGFVKKVADRVGKPYSVFIDFDLYKSCFSLRLLGRQRQKDFSDINNLSPEEAEVLKFDQKRFIADTMALKRFYMRNLYCKDMSIEDWNNICNRKFIENFSSPESQKHFLQLSYFRRQGHNEESVMKGLKVEENIQWEFACYRAEKNLKKLVAVLPSILTDKICSKLYKTYKKETENES</sequence>
<keyword evidence="2" id="KW-1185">Reference proteome</keyword>
<reference evidence="1 2" key="1">
    <citation type="journal article" date="2013" name="Proc. Natl. Acad. Sci. U.S.A.">
        <title>Genome of an arbuscular mycorrhizal fungus provides insight into the oldest plant symbiosis.</title>
        <authorList>
            <person name="Tisserant E."/>
            <person name="Malbreil M."/>
            <person name="Kuo A."/>
            <person name="Kohler A."/>
            <person name="Symeonidi A."/>
            <person name="Balestrini R."/>
            <person name="Charron P."/>
            <person name="Duensing N."/>
            <person name="Frei Dit Frey N."/>
            <person name="Gianinazzi-Pearson V."/>
            <person name="Gilbert L.B."/>
            <person name="Handa Y."/>
            <person name="Herr J.R."/>
            <person name="Hijri M."/>
            <person name="Koul R."/>
            <person name="Kawaguchi M."/>
            <person name="Krajinski F."/>
            <person name="Lammers P.J."/>
            <person name="Masclaux F.G."/>
            <person name="Murat C."/>
            <person name="Morin E."/>
            <person name="Ndikumana S."/>
            <person name="Pagni M."/>
            <person name="Petitpierre D."/>
            <person name="Requena N."/>
            <person name="Rosikiewicz P."/>
            <person name="Riley R."/>
            <person name="Saito K."/>
            <person name="San Clemente H."/>
            <person name="Shapiro H."/>
            <person name="van Tuinen D."/>
            <person name="Becard G."/>
            <person name="Bonfante P."/>
            <person name="Paszkowski U."/>
            <person name="Shachar-Hill Y.Y."/>
            <person name="Tuskan G.A."/>
            <person name="Young P.W."/>
            <person name="Sanders I.R."/>
            <person name="Henrissat B."/>
            <person name="Rensing S.A."/>
            <person name="Grigoriev I.V."/>
            <person name="Corradi N."/>
            <person name="Roux C."/>
            <person name="Martin F."/>
        </authorList>
    </citation>
    <scope>NUCLEOTIDE SEQUENCE [LARGE SCALE GENOMIC DNA]</scope>
    <source>
        <strain evidence="1 2">DAOM 197198</strain>
    </source>
</reference>
<reference evidence="1 2" key="2">
    <citation type="journal article" date="2018" name="New Phytol.">
        <title>High intraspecific genome diversity in the model arbuscular mycorrhizal symbiont Rhizophagus irregularis.</title>
        <authorList>
            <person name="Chen E.C.H."/>
            <person name="Morin E."/>
            <person name="Beaudet D."/>
            <person name="Noel J."/>
            <person name="Yildirir G."/>
            <person name="Ndikumana S."/>
            <person name="Charron P."/>
            <person name="St-Onge C."/>
            <person name="Giorgi J."/>
            <person name="Kruger M."/>
            <person name="Marton T."/>
            <person name="Ropars J."/>
            <person name="Grigoriev I.V."/>
            <person name="Hainaut M."/>
            <person name="Henrissat B."/>
            <person name="Roux C."/>
            <person name="Martin F."/>
            <person name="Corradi N."/>
        </authorList>
    </citation>
    <scope>NUCLEOTIDE SEQUENCE [LARGE SCALE GENOMIC DNA]</scope>
    <source>
        <strain evidence="1 2">DAOM 197198</strain>
    </source>
</reference>
<evidence type="ECO:0000313" key="1">
    <source>
        <dbReference type="EMBL" id="POG63148.1"/>
    </source>
</evidence>
<protein>
    <submittedName>
        <fullName evidence="1">Uncharacterized protein</fullName>
    </submittedName>
</protein>
<gene>
    <name evidence="1" type="ORF">GLOIN_2v1882345</name>
</gene>
<dbReference type="EMBL" id="AUPC02000276">
    <property type="protein sequence ID" value="POG63148.1"/>
    <property type="molecule type" value="Genomic_DNA"/>
</dbReference>
<dbReference type="Proteomes" id="UP000018888">
    <property type="component" value="Unassembled WGS sequence"/>
</dbReference>
<dbReference type="VEuPathDB" id="FungiDB:RhiirFUN_000327"/>
<accession>A0A2P4PCM1</accession>
<name>A0A2P4PCM1_RHIID</name>
<proteinExistence type="predicted"/>